<keyword evidence="2" id="KW-1185">Reference proteome</keyword>
<dbReference type="AlphaFoldDB" id="A0A1R3G8L8"/>
<accession>A0A1R3G8L8</accession>
<evidence type="ECO:0000313" key="1">
    <source>
        <dbReference type="EMBL" id="OMO54360.1"/>
    </source>
</evidence>
<protein>
    <submittedName>
        <fullName evidence="1">Uncharacterized protein</fullName>
    </submittedName>
</protein>
<dbReference type="Proteomes" id="UP000187203">
    <property type="component" value="Unassembled WGS sequence"/>
</dbReference>
<dbReference type="EMBL" id="AWUE01023272">
    <property type="protein sequence ID" value="OMO54360.1"/>
    <property type="molecule type" value="Genomic_DNA"/>
</dbReference>
<sequence>MMSNWIRLLRVQGGWNGESFFSFFEWRFFRVYMRGRVRMGKRGRKGVWSESVFSVGSKFCGISPKERMLSWL</sequence>
<gene>
    <name evidence="1" type="ORF">COLO4_36512</name>
</gene>
<organism evidence="1 2">
    <name type="scientific">Corchorus olitorius</name>
    <dbReference type="NCBI Taxonomy" id="93759"/>
    <lineage>
        <taxon>Eukaryota</taxon>
        <taxon>Viridiplantae</taxon>
        <taxon>Streptophyta</taxon>
        <taxon>Embryophyta</taxon>
        <taxon>Tracheophyta</taxon>
        <taxon>Spermatophyta</taxon>
        <taxon>Magnoliopsida</taxon>
        <taxon>eudicotyledons</taxon>
        <taxon>Gunneridae</taxon>
        <taxon>Pentapetalae</taxon>
        <taxon>rosids</taxon>
        <taxon>malvids</taxon>
        <taxon>Malvales</taxon>
        <taxon>Malvaceae</taxon>
        <taxon>Grewioideae</taxon>
        <taxon>Apeibeae</taxon>
        <taxon>Corchorus</taxon>
    </lineage>
</organism>
<name>A0A1R3G8L8_9ROSI</name>
<evidence type="ECO:0000313" key="2">
    <source>
        <dbReference type="Proteomes" id="UP000187203"/>
    </source>
</evidence>
<comment type="caution">
    <text evidence="1">The sequence shown here is derived from an EMBL/GenBank/DDBJ whole genome shotgun (WGS) entry which is preliminary data.</text>
</comment>
<proteinExistence type="predicted"/>
<reference evidence="2" key="1">
    <citation type="submission" date="2013-09" db="EMBL/GenBank/DDBJ databases">
        <title>Corchorus olitorius genome sequencing.</title>
        <authorList>
            <person name="Alam M."/>
            <person name="Haque M.S."/>
            <person name="Islam M.S."/>
            <person name="Emdad E.M."/>
            <person name="Islam M.M."/>
            <person name="Ahmed B."/>
            <person name="Halim A."/>
            <person name="Hossen Q.M.M."/>
            <person name="Hossain M.Z."/>
            <person name="Ahmed R."/>
            <person name="Khan M.M."/>
            <person name="Islam R."/>
            <person name="Rashid M.M."/>
            <person name="Khan S.A."/>
            <person name="Rahman M.S."/>
            <person name="Alam M."/>
            <person name="Yahiya A.S."/>
            <person name="Khan M.S."/>
            <person name="Azam M.S."/>
            <person name="Haque T."/>
            <person name="Lashkar M.Z.H."/>
            <person name="Akhand A.I."/>
            <person name="Morshed G."/>
            <person name="Roy S."/>
            <person name="Uddin K.S."/>
            <person name="Rabeya T."/>
            <person name="Hossain A.S."/>
            <person name="Chowdhury A."/>
            <person name="Snigdha A.R."/>
            <person name="Mortoza M.S."/>
            <person name="Matin S.A."/>
            <person name="Hoque S.M.E."/>
            <person name="Islam M.K."/>
            <person name="Roy D.K."/>
            <person name="Haider R."/>
            <person name="Moosa M.M."/>
            <person name="Elias S.M."/>
            <person name="Hasan A.M."/>
            <person name="Jahan S."/>
            <person name="Shafiuddin M."/>
            <person name="Mahmood N."/>
            <person name="Shommy N.S."/>
        </authorList>
    </citation>
    <scope>NUCLEOTIDE SEQUENCE [LARGE SCALE GENOMIC DNA]</scope>
    <source>
        <strain evidence="2">cv. O-4</strain>
    </source>
</reference>